<evidence type="ECO:0000256" key="1">
    <source>
        <dbReference type="SAM" id="MobiDB-lite"/>
    </source>
</evidence>
<feature type="region of interest" description="Disordered" evidence="1">
    <location>
        <begin position="300"/>
        <end position="329"/>
    </location>
</feature>
<keyword evidence="3" id="KW-1185">Reference proteome</keyword>
<gene>
    <name evidence="2" type="ORF">EGR_02695</name>
</gene>
<dbReference type="GeneID" id="36338410"/>
<dbReference type="STRING" id="6210.W6UN66"/>
<dbReference type="KEGG" id="egl:EGR_02695"/>
<dbReference type="CTD" id="36338410"/>
<dbReference type="RefSeq" id="XP_024353759.1">
    <property type="nucleotide sequence ID" value="XM_024491944.1"/>
</dbReference>
<organism evidence="2 3">
    <name type="scientific">Echinococcus granulosus</name>
    <name type="common">Hydatid tapeworm</name>
    <dbReference type="NCBI Taxonomy" id="6210"/>
    <lineage>
        <taxon>Eukaryota</taxon>
        <taxon>Metazoa</taxon>
        <taxon>Spiralia</taxon>
        <taxon>Lophotrochozoa</taxon>
        <taxon>Platyhelminthes</taxon>
        <taxon>Cestoda</taxon>
        <taxon>Eucestoda</taxon>
        <taxon>Cyclophyllidea</taxon>
        <taxon>Taeniidae</taxon>
        <taxon>Echinococcus</taxon>
        <taxon>Echinococcus granulosus group</taxon>
    </lineage>
</organism>
<protein>
    <submittedName>
        <fullName evidence="2">Uncharacterized protein</fullName>
    </submittedName>
</protein>
<dbReference type="Proteomes" id="UP000019149">
    <property type="component" value="Unassembled WGS sequence"/>
</dbReference>
<evidence type="ECO:0000313" key="2">
    <source>
        <dbReference type="EMBL" id="EUB62563.1"/>
    </source>
</evidence>
<reference evidence="2 3" key="1">
    <citation type="journal article" date="2013" name="Nat. Genet.">
        <title>The genome of the hydatid tapeworm Echinococcus granulosus.</title>
        <authorList>
            <person name="Zheng H."/>
            <person name="Zhang W."/>
            <person name="Zhang L."/>
            <person name="Zhang Z."/>
            <person name="Li J."/>
            <person name="Lu G."/>
            <person name="Zhu Y."/>
            <person name="Wang Y."/>
            <person name="Huang Y."/>
            <person name="Liu J."/>
            <person name="Kang H."/>
            <person name="Chen J."/>
            <person name="Wang L."/>
            <person name="Chen A."/>
            <person name="Yu S."/>
            <person name="Gao Z."/>
            <person name="Jin L."/>
            <person name="Gu W."/>
            <person name="Wang Z."/>
            <person name="Zhao L."/>
            <person name="Shi B."/>
            <person name="Wen H."/>
            <person name="Lin R."/>
            <person name="Jones M.K."/>
            <person name="Brejova B."/>
            <person name="Vinar T."/>
            <person name="Zhao G."/>
            <person name="McManus D.P."/>
            <person name="Chen Z."/>
            <person name="Zhou Y."/>
            <person name="Wang S."/>
        </authorList>
    </citation>
    <scope>NUCLEOTIDE SEQUENCE [LARGE SCALE GENOMIC DNA]</scope>
</reference>
<feature type="compositionally biased region" description="Basic and acidic residues" evidence="1">
    <location>
        <begin position="318"/>
        <end position="329"/>
    </location>
</feature>
<accession>W6UN66</accession>
<comment type="caution">
    <text evidence="2">The sequence shown here is derived from an EMBL/GenBank/DDBJ whole genome shotgun (WGS) entry which is preliminary data.</text>
</comment>
<evidence type="ECO:0000313" key="3">
    <source>
        <dbReference type="Proteomes" id="UP000019149"/>
    </source>
</evidence>
<dbReference type="AlphaFoldDB" id="W6UN66"/>
<dbReference type="OrthoDB" id="10028801at2759"/>
<dbReference type="OMA" id="FACQARI"/>
<proteinExistence type="predicted"/>
<sequence>MTSHSSTSPIHETLEHNSEAVFDYLVAYVGKMLSATTGKIDSLEDIYQRRLVVTGNRSDVQLEDEGNFACQARIMHSRLSTSADARESGWNRSHRTTGQSVMMIVRSKEAHLTVFSPLKRFGLFVGKFLTRPEVMAGSASRQEPKIFVQIGKPIYLTCFSDDSRPPALLEINFNDEIIVLSSRNRTACKRMEESHWCVGNATSFHHAVLNLLVTEYRKYIHTIKGESVRLILELLVKGEFTTPLSVKCEVKNVEKFTESGPLRKPFKAVASSTIHLHEPHLADRSTYNLWLSGTGSVSQKVEQGPIRQRGIPTIPTSNHDRQQREQSKF</sequence>
<dbReference type="EMBL" id="APAU02000012">
    <property type="protein sequence ID" value="EUB62563.1"/>
    <property type="molecule type" value="Genomic_DNA"/>
</dbReference>
<name>W6UN66_ECHGR</name>